<dbReference type="Pfam" id="PF07732">
    <property type="entry name" value="Cu-oxidase_3"/>
    <property type="match status" value="2"/>
</dbReference>
<evidence type="ECO:0000259" key="11">
    <source>
        <dbReference type="Pfam" id="PF07731"/>
    </source>
</evidence>
<comment type="similarity">
    <text evidence="1">Belongs to the multicopper oxidase family.</text>
</comment>
<protein>
    <recommendedName>
        <fullName evidence="6">Multicopper oxidase CueO</fullName>
        <ecNumber evidence="5">1.16.3.4</ecNumber>
    </recommendedName>
    <alternativeName>
        <fullName evidence="7">Copper efflux oxidase</fullName>
    </alternativeName>
    <alternativeName>
        <fullName evidence="8">Cuprous oxidase</fullName>
    </alternativeName>
</protein>
<dbReference type="InterPro" id="IPR011707">
    <property type="entry name" value="Cu-oxidase-like_N"/>
</dbReference>
<proteinExistence type="inferred from homology"/>
<dbReference type="SUPFAM" id="SSF49503">
    <property type="entry name" value="Cupredoxins"/>
    <property type="match status" value="3"/>
</dbReference>
<dbReference type="PANTHER" id="PTHR48267">
    <property type="entry name" value="CUPREDOXIN SUPERFAMILY PROTEIN"/>
    <property type="match status" value="1"/>
</dbReference>
<feature type="domain" description="Plastocyanin-like" evidence="12">
    <location>
        <begin position="83"/>
        <end position="146"/>
    </location>
</feature>
<dbReference type="EC" id="1.16.3.4" evidence="5"/>
<comment type="subunit">
    <text evidence="2">Monomer.</text>
</comment>
<keyword evidence="14" id="KW-1185">Reference proteome</keyword>
<evidence type="ECO:0000259" key="12">
    <source>
        <dbReference type="Pfam" id="PF07732"/>
    </source>
</evidence>
<evidence type="ECO:0000313" key="13">
    <source>
        <dbReference type="EMBL" id="OJF16148.1"/>
    </source>
</evidence>
<feature type="domain" description="Plastocyanin-like" evidence="12">
    <location>
        <begin position="178"/>
        <end position="220"/>
    </location>
</feature>
<evidence type="ECO:0000256" key="9">
    <source>
        <dbReference type="ARBA" id="ARBA00048092"/>
    </source>
</evidence>
<dbReference type="InterPro" id="IPR008972">
    <property type="entry name" value="Cupredoxin"/>
</dbReference>
<dbReference type="InterPro" id="IPR045087">
    <property type="entry name" value="Cu-oxidase_fam"/>
</dbReference>
<keyword evidence="3" id="KW-0479">Metal-binding</keyword>
<dbReference type="RefSeq" id="WP_071802696.1">
    <property type="nucleotide sequence ID" value="NZ_MEIA01000003.1"/>
</dbReference>
<organism evidence="13 14">
    <name type="scientific">Couchioplanes caeruleus subsp. caeruleus</name>
    <dbReference type="NCBI Taxonomy" id="56427"/>
    <lineage>
        <taxon>Bacteria</taxon>
        <taxon>Bacillati</taxon>
        <taxon>Actinomycetota</taxon>
        <taxon>Actinomycetes</taxon>
        <taxon>Micromonosporales</taxon>
        <taxon>Micromonosporaceae</taxon>
        <taxon>Couchioplanes</taxon>
    </lineage>
</organism>
<name>A0A1K0GXJ5_9ACTN</name>
<dbReference type="PROSITE" id="PS00080">
    <property type="entry name" value="MULTICOPPER_OXIDASE2"/>
    <property type="match status" value="1"/>
</dbReference>
<evidence type="ECO:0000256" key="1">
    <source>
        <dbReference type="ARBA" id="ARBA00010609"/>
    </source>
</evidence>
<feature type="region of interest" description="Disordered" evidence="10">
    <location>
        <begin position="309"/>
        <end position="328"/>
    </location>
</feature>
<dbReference type="InterPro" id="IPR011706">
    <property type="entry name" value="Cu-oxidase_C"/>
</dbReference>
<comment type="caution">
    <text evidence="13">The sequence shown here is derived from an EMBL/GenBank/DDBJ whole genome shotgun (WGS) entry which is preliminary data.</text>
</comment>
<comment type="catalytic activity">
    <reaction evidence="9">
        <text>4 Cu(+) + O2 + 4 H(+) = 4 Cu(2+) + 2 H2O</text>
        <dbReference type="Rhea" id="RHEA:30083"/>
        <dbReference type="ChEBI" id="CHEBI:15377"/>
        <dbReference type="ChEBI" id="CHEBI:15378"/>
        <dbReference type="ChEBI" id="CHEBI:15379"/>
        <dbReference type="ChEBI" id="CHEBI:29036"/>
        <dbReference type="ChEBI" id="CHEBI:49552"/>
        <dbReference type="EC" id="1.16.3.4"/>
    </reaction>
    <physiologicalReaction direction="left-to-right" evidence="9">
        <dbReference type="Rhea" id="RHEA:30084"/>
    </physiologicalReaction>
</comment>
<dbReference type="GO" id="GO:0016491">
    <property type="term" value="F:oxidoreductase activity"/>
    <property type="evidence" value="ECO:0007669"/>
    <property type="project" value="UniProtKB-KW"/>
</dbReference>
<reference evidence="13 14" key="1">
    <citation type="submission" date="2016-09" db="EMBL/GenBank/DDBJ databases">
        <title>Couchioplanes caeruleus draft genome sequence.</title>
        <authorList>
            <person name="Sheehan J."/>
            <person name="Caffrey P."/>
        </authorList>
    </citation>
    <scope>NUCLEOTIDE SEQUENCE [LARGE SCALE GENOMIC DNA]</scope>
    <source>
        <strain evidence="13 14">DSM 43634</strain>
    </source>
</reference>
<evidence type="ECO:0000256" key="7">
    <source>
        <dbReference type="ARBA" id="ARBA00042896"/>
    </source>
</evidence>
<evidence type="ECO:0000256" key="3">
    <source>
        <dbReference type="ARBA" id="ARBA00022723"/>
    </source>
</evidence>
<evidence type="ECO:0000256" key="4">
    <source>
        <dbReference type="ARBA" id="ARBA00023002"/>
    </source>
</evidence>
<dbReference type="InterPro" id="IPR002355">
    <property type="entry name" value="Cu_oxidase_Cu_BS"/>
</dbReference>
<feature type="domain" description="Plastocyanin-like" evidence="11">
    <location>
        <begin position="414"/>
        <end position="528"/>
    </location>
</feature>
<dbReference type="InterPro" id="IPR006311">
    <property type="entry name" value="TAT_signal"/>
</dbReference>
<dbReference type="PANTHER" id="PTHR48267:SF1">
    <property type="entry name" value="BILIRUBIN OXIDASE"/>
    <property type="match status" value="1"/>
</dbReference>
<dbReference type="GO" id="GO:0005507">
    <property type="term" value="F:copper ion binding"/>
    <property type="evidence" value="ECO:0007669"/>
    <property type="project" value="InterPro"/>
</dbReference>
<evidence type="ECO:0000313" key="14">
    <source>
        <dbReference type="Proteomes" id="UP000182486"/>
    </source>
</evidence>
<evidence type="ECO:0000256" key="5">
    <source>
        <dbReference type="ARBA" id="ARBA00038978"/>
    </source>
</evidence>
<evidence type="ECO:0000256" key="10">
    <source>
        <dbReference type="SAM" id="MobiDB-lite"/>
    </source>
</evidence>
<evidence type="ECO:0000256" key="8">
    <source>
        <dbReference type="ARBA" id="ARBA00043090"/>
    </source>
</evidence>
<dbReference type="CDD" id="cd14448">
    <property type="entry name" value="CuRO_2_BOD_CotA_like"/>
    <property type="match status" value="1"/>
</dbReference>
<gene>
    <name evidence="13" type="ORF">BG844_00500</name>
</gene>
<sequence>MSPSRRTVIGGVIGGAAAAALPFVAFRDQPGSTEARATPDPGFTRIANQAALPAQFSLPLKFPPVLRPTRTDGTTDYYTVTAREANLTILPGMSTRVFSYEGSFPGPTIEARSGRRVVVTTTNQLPVPTVTHLHGGHTPAESDGYATDLILPVGGWPVAPAHRGHSGHGAVMAGAVTQGTRDYVYPNQQRAATLWYHDHRMDFTGPQVWRGLAGFYIVRDGVDDALPLPDGDRELPLMIMDRSFDANGQFTYPSADPTLHQPGLTVNPNGVQGDVILVNGVPWPFHEVKQAKYRLRLLNASNARRYRVSLSPDPSGGGEPFTQIGSDGGLLAAPQPMSSIYMVPGERFDVIVDFSKYAAGTKVVMTNSLGDGSTKQVMQFRVTGPASDSSQIPAQLSTVERLDPARAVRTRTFNLLSTRRDGKEVHVINDRMFSTDHIMADPRLGTIEIWEFRSSTHHPVHVHLNPFQVIGRGGGLEPEDAGWKDTVRLTPNNTVRVVMRFDDYAGKYMLHCHNLEHEDMAMMANFQVS</sequence>
<keyword evidence="4" id="KW-0560">Oxidoreductase</keyword>
<dbReference type="EMBL" id="MEIA01000003">
    <property type="protein sequence ID" value="OJF16148.1"/>
    <property type="molecule type" value="Genomic_DNA"/>
</dbReference>
<accession>A0A1K0GXJ5</accession>
<dbReference type="Proteomes" id="UP000182486">
    <property type="component" value="Unassembled WGS sequence"/>
</dbReference>
<dbReference type="PROSITE" id="PS51318">
    <property type="entry name" value="TAT"/>
    <property type="match status" value="1"/>
</dbReference>
<dbReference type="Pfam" id="PF07731">
    <property type="entry name" value="Cu-oxidase_2"/>
    <property type="match status" value="1"/>
</dbReference>
<evidence type="ECO:0000256" key="6">
    <source>
        <dbReference type="ARBA" id="ARBA00041027"/>
    </source>
</evidence>
<evidence type="ECO:0000256" key="2">
    <source>
        <dbReference type="ARBA" id="ARBA00011245"/>
    </source>
</evidence>
<dbReference type="Gene3D" id="2.60.40.420">
    <property type="entry name" value="Cupredoxins - blue copper proteins"/>
    <property type="match status" value="3"/>
</dbReference>
<dbReference type="AlphaFoldDB" id="A0A1K0GXJ5"/>